<sequence>MTLKWSHRKTLILIASLLIIISLAALSYYRWIYPTQQTLDQLQAEIDQQNRLIQTVEEQKQQLNAEIDQAEQLQAQLPLHKDISNLIQQLETIEQETSTSIVSITTNQAEQLEDNTAAEIAESQYVISLAADSYDNANRFLQQLTQLERIVEINQVEYAQSSPTSNLIATIGITTFFQPNLTNLSLSRDQTETE</sequence>
<evidence type="ECO:0000256" key="1">
    <source>
        <dbReference type="SAM" id="Coils"/>
    </source>
</evidence>
<evidence type="ECO:0000313" key="3">
    <source>
        <dbReference type="EMBL" id="KAB8137500.1"/>
    </source>
</evidence>
<protein>
    <submittedName>
        <fullName evidence="3">Type 4a pilus biogenesis protein PilO</fullName>
    </submittedName>
</protein>
<dbReference type="InterPro" id="IPR007445">
    <property type="entry name" value="PilO"/>
</dbReference>
<feature type="transmembrane region" description="Helical" evidence="2">
    <location>
        <begin position="12"/>
        <end position="31"/>
    </location>
</feature>
<reference evidence="3 4" key="1">
    <citation type="submission" date="2019-10" db="EMBL/GenBank/DDBJ databases">
        <title>Gracilibacillus sp. nov. isolated from rice seeds.</title>
        <authorList>
            <person name="He S."/>
        </authorList>
    </citation>
    <scope>NUCLEOTIDE SEQUENCE [LARGE SCALE GENOMIC DNA]</scope>
    <source>
        <strain evidence="3 4">TD8</strain>
    </source>
</reference>
<name>A0A7C8KSS1_9BACI</name>
<proteinExistence type="predicted"/>
<evidence type="ECO:0000313" key="4">
    <source>
        <dbReference type="Proteomes" id="UP000480246"/>
    </source>
</evidence>
<dbReference type="InterPro" id="IPR014717">
    <property type="entry name" value="Transl_elong_EF1B/ribsomal_bS6"/>
</dbReference>
<dbReference type="GO" id="GO:0043683">
    <property type="term" value="P:type IV pilus assembly"/>
    <property type="evidence" value="ECO:0007669"/>
    <property type="project" value="InterPro"/>
</dbReference>
<gene>
    <name evidence="3" type="primary">pilO</name>
    <name evidence="3" type="ORF">F9U64_09255</name>
</gene>
<keyword evidence="1" id="KW-0175">Coiled coil</keyword>
<feature type="coiled-coil region" evidence="1">
    <location>
        <begin position="39"/>
        <end position="76"/>
    </location>
</feature>
<dbReference type="Proteomes" id="UP000480246">
    <property type="component" value="Unassembled WGS sequence"/>
</dbReference>
<keyword evidence="4" id="KW-1185">Reference proteome</keyword>
<dbReference type="RefSeq" id="WP_153402715.1">
    <property type="nucleotide sequence ID" value="NZ_ML762428.1"/>
</dbReference>
<dbReference type="GO" id="GO:0043107">
    <property type="term" value="P:type IV pilus-dependent motility"/>
    <property type="evidence" value="ECO:0007669"/>
    <property type="project" value="InterPro"/>
</dbReference>
<comment type="caution">
    <text evidence="3">The sequence shown here is derived from an EMBL/GenBank/DDBJ whole genome shotgun (WGS) entry which is preliminary data.</text>
</comment>
<dbReference type="AlphaFoldDB" id="A0A7C8KSS1"/>
<keyword evidence="2" id="KW-1133">Transmembrane helix</keyword>
<organism evidence="3 4">
    <name type="scientific">Gracilibacillus oryzae</name>
    <dbReference type="NCBI Taxonomy" id="1672701"/>
    <lineage>
        <taxon>Bacteria</taxon>
        <taxon>Bacillati</taxon>
        <taxon>Bacillota</taxon>
        <taxon>Bacilli</taxon>
        <taxon>Bacillales</taxon>
        <taxon>Bacillaceae</taxon>
        <taxon>Gracilibacillus</taxon>
    </lineage>
</organism>
<evidence type="ECO:0000256" key="2">
    <source>
        <dbReference type="SAM" id="Phobius"/>
    </source>
</evidence>
<dbReference type="EMBL" id="WEID01000043">
    <property type="protein sequence ID" value="KAB8137500.1"/>
    <property type="molecule type" value="Genomic_DNA"/>
</dbReference>
<accession>A0A7C8KSS1</accession>
<keyword evidence="2" id="KW-0472">Membrane</keyword>
<keyword evidence="2" id="KW-0812">Transmembrane</keyword>
<dbReference type="Gene3D" id="3.30.70.60">
    <property type="match status" value="1"/>
</dbReference>
<dbReference type="Pfam" id="PF04350">
    <property type="entry name" value="PilO"/>
    <property type="match status" value="1"/>
</dbReference>